<sequence>MVPAGYTVALVHEGQWLSTPVTARLVRGTRVRIYCTVEGGTVTGPTGHQSGLWDKIDGGYIPDVDVNTGTQQPVRGNCGQ</sequence>
<evidence type="ECO:0000313" key="2">
    <source>
        <dbReference type="Proteomes" id="UP001501442"/>
    </source>
</evidence>
<evidence type="ECO:0000313" key="1">
    <source>
        <dbReference type="EMBL" id="GAA4630042.1"/>
    </source>
</evidence>
<keyword evidence="2" id="KW-1185">Reference proteome</keyword>
<accession>A0ABP8UGY6</accession>
<gene>
    <name evidence="1" type="ORF">GCM10023196_053770</name>
</gene>
<comment type="caution">
    <text evidence="1">The sequence shown here is derived from an EMBL/GenBank/DDBJ whole genome shotgun (WGS) entry which is preliminary data.</text>
</comment>
<organism evidence="1 2">
    <name type="scientific">Actinoallomurus vinaceus</name>
    <dbReference type="NCBI Taxonomy" id="1080074"/>
    <lineage>
        <taxon>Bacteria</taxon>
        <taxon>Bacillati</taxon>
        <taxon>Actinomycetota</taxon>
        <taxon>Actinomycetes</taxon>
        <taxon>Streptosporangiales</taxon>
        <taxon>Thermomonosporaceae</taxon>
        <taxon>Actinoallomurus</taxon>
    </lineage>
</organism>
<proteinExistence type="predicted"/>
<dbReference type="EMBL" id="BAABHK010000008">
    <property type="protein sequence ID" value="GAA4630042.1"/>
    <property type="molecule type" value="Genomic_DNA"/>
</dbReference>
<protein>
    <submittedName>
        <fullName evidence="1">Uncharacterized protein</fullName>
    </submittedName>
</protein>
<dbReference type="RefSeq" id="WP_345433791.1">
    <property type="nucleotide sequence ID" value="NZ_BAABHK010000008.1"/>
</dbReference>
<reference evidence="2" key="1">
    <citation type="journal article" date="2019" name="Int. J. Syst. Evol. Microbiol.">
        <title>The Global Catalogue of Microorganisms (GCM) 10K type strain sequencing project: providing services to taxonomists for standard genome sequencing and annotation.</title>
        <authorList>
            <consortium name="The Broad Institute Genomics Platform"/>
            <consortium name="The Broad Institute Genome Sequencing Center for Infectious Disease"/>
            <person name="Wu L."/>
            <person name="Ma J."/>
        </authorList>
    </citation>
    <scope>NUCLEOTIDE SEQUENCE [LARGE SCALE GENOMIC DNA]</scope>
    <source>
        <strain evidence="2">JCM 17939</strain>
    </source>
</reference>
<name>A0ABP8UGY6_9ACTN</name>
<dbReference type="Proteomes" id="UP001501442">
    <property type="component" value="Unassembled WGS sequence"/>
</dbReference>